<reference evidence="2" key="1">
    <citation type="submission" date="2021-01" db="EMBL/GenBank/DDBJ databases">
        <authorList>
            <person name="Corre E."/>
            <person name="Pelletier E."/>
            <person name="Niang G."/>
            <person name="Scheremetjew M."/>
            <person name="Finn R."/>
            <person name="Kale V."/>
            <person name="Holt S."/>
            <person name="Cochrane G."/>
            <person name="Meng A."/>
            <person name="Brown T."/>
            <person name="Cohen L."/>
        </authorList>
    </citation>
    <scope>NUCLEOTIDE SEQUENCE</scope>
    <source>
        <strain evidence="2">CCMP3105</strain>
    </source>
</reference>
<evidence type="ECO:0000256" key="1">
    <source>
        <dbReference type="SAM" id="MobiDB-lite"/>
    </source>
</evidence>
<gene>
    <name evidence="2" type="ORF">AMON00008_LOCUS50843</name>
</gene>
<dbReference type="EMBL" id="HBNR01071749">
    <property type="protein sequence ID" value="CAE4646990.1"/>
    <property type="molecule type" value="Transcribed_RNA"/>
</dbReference>
<proteinExistence type="predicted"/>
<dbReference type="AlphaFoldDB" id="A0A7S4SIZ7"/>
<organism evidence="2">
    <name type="scientific">Alexandrium monilatum</name>
    <dbReference type="NCBI Taxonomy" id="311494"/>
    <lineage>
        <taxon>Eukaryota</taxon>
        <taxon>Sar</taxon>
        <taxon>Alveolata</taxon>
        <taxon>Dinophyceae</taxon>
        <taxon>Gonyaulacales</taxon>
        <taxon>Pyrocystaceae</taxon>
        <taxon>Alexandrium</taxon>
    </lineage>
</organism>
<protein>
    <submittedName>
        <fullName evidence="2">Uncharacterized protein</fullName>
    </submittedName>
</protein>
<name>A0A7S4SIZ7_9DINO</name>
<accession>A0A7S4SIZ7</accession>
<evidence type="ECO:0000313" key="2">
    <source>
        <dbReference type="EMBL" id="CAE4646990.1"/>
    </source>
</evidence>
<sequence length="136" mass="13085">MKSCSEDEESPASSAAYGRSNISWGGGVWGRETAAWTCSSSSSALSPSRAAVASAGSGSSTAGTRGEAAVVLRGCWAPRPAGELAAMGWCTTSTDSCPSASRDGTSAAGAGALIGEGAFLAGSTAGPPAGFGSAWG</sequence>
<feature type="region of interest" description="Disordered" evidence="1">
    <location>
        <begin position="1"/>
        <end position="22"/>
    </location>
</feature>
<feature type="compositionally biased region" description="Acidic residues" evidence="1">
    <location>
        <begin position="1"/>
        <end position="10"/>
    </location>
</feature>